<comment type="similarity">
    <text evidence="2">Belongs to the bacterial solute-binding protein 5 family.</text>
</comment>
<organism evidence="7 8">
    <name type="scientific">Achromobacter spanius</name>
    <dbReference type="NCBI Taxonomy" id="217203"/>
    <lineage>
        <taxon>Bacteria</taxon>
        <taxon>Pseudomonadati</taxon>
        <taxon>Pseudomonadota</taxon>
        <taxon>Betaproteobacteria</taxon>
        <taxon>Burkholderiales</taxon>
        <taxon>Alcaligenaceae</taxon>
        <taxon>Achromobacter</taxon>
    </lineage>
</organism>
<dbReference type="Gene3D" id="3.40.190.10">
    <property type="entry name" value="Periplasmic binding protein-like II"/>
    <property type="match status" value="1"/>
</dbReference>
<dbReference type="PIRSF" id="PIRSF002741">
    <property type="entry name" value="MppA"/>
    <property type="match status" value="1"/>
</dbReference>
<dbReference type="EMBL" id="CP121261">
    <property type="protein sequence ID" value="WFP09834.1"/>
    <property type="molecule type" value="Genomic_DNA"/>
</dbReference>
<dbReference type="CDD" id="cd08512">
    <property type="entry name" value="PBP2_NikA_DppA_OppA_like_7"/>
    <property type="match status" value="1"/>
</dbReference>
<evidence type="ECO:0000256" key="4">
    <source>
        <dbReference type="ARBA" id="ARBA00022729"/>
    </source>
</evidence>
<evidence type="ECO:0000256" key="1">
    <source>
        <dbReference type="ARBA" id="ARBA00004196"/>
    </source>
</evidence>
<dbReference type="Proteomes" id="UP001214170">
    <property type="component" value="Chromosome"/>
</dbReference>
<reference evidence="7 8" key="1">
    <citation type="submission" date="2023-03" db="EMBL/GenBank/DDBJ databases">
        <title>Achromobacter spanius LIG8.</title>
        <authorList>
            <person name="Shrestha S."/>
        </authorList>
    </citation>
    <scope>NUCLEOTIDE SEQUENCE [LARGE SCALE GENOMIC DNA]</scope>
    <source>
        <strain evidence="7 8">LIG8</strain>
    </source>
</reference>
<evidence type="ECO:0000313" key="7">
    <source>
        <dbReference type="EMBL" id="WFP09834.1"/>
    </source>
</evidence>
<feature type="chain" id="PRO_5046801658" evidence="5">
    <location>
        <begin position="25"/>
        <end position="533"/>
    </location>
</feature>
<proteinExistence type="inferred from homology"/>
<dbReference type="InterPro" id="IPR039424">
    <property type="entry name" value="SBP_5"/>
</dbReference>
<dbReference type="Pfam" id="PF00496">
    <property type="entry name" value="SBP_bac_5"/>
    <property type="match status" value="1"/>
</dbReference>
<keyword evidence="8" id="KW-1185">Reference proteome</keyword>
<evidence type="ECO:0000256" key="2">
    <source>
        <dbReference type="ARBA" id="ARBA00005695"/>
    </source>
</evidence>
<gene>
    <name evidence="7" type="ORF">P8T11_08130</name>
</gene>
<evidence type="ECO:0000259" key="6">
    <source>
        <dbReference type="Pfam" id="PF00496"/>
    </source>
</evidence>
<name>A0ABY8GZA9_9BURK</name>
<dbReference type="InterPro" id="IPR030678">
    <property type="entry name" value="Peptide/Ni-bd"/>
</dbReference>
<feature type="domain" description="Solute-binding protein family 5" evidence="6">
    <location>
        <begin position="74"/>
        <end position="444"/>
    </location>
</feature>
<dbReference type="Gene3D" id="3.10.105.10">
    <property type="entry name" value="Dipeptide-binding Protein, Domain 3"/>
    <property type="match status" value="1"/>
</dbReference>
<accession>A0ABY8GZA9</accession>
<evidence type="ECO:0000256" key="5">
    <source>
        <dbReference type="SAM" id="SignalP"/>
    </source>
</evidence>
<dbReference type="RefSeq" id="WP_268077425.1">
    <property type="nucleotide sequence ID" value="NZ_CP106885.1"/>
</dbReference>
<dbReference type="SUPFAM" id="SSF53850">
    <property type="entry name" value="Periplasmic binding protein-like II"/>
    <property type="match status" value="1"/>
</dbReference>
<protein>
    <submittedName>
        <fullName evidence="7">ABC transporter substrate-binding protein</fullName>
    </submittedName>
</protein>
<dbReference type="PANTHER" id="PTHR30290:SF10">
    <property type="entry name" value="PERIPLASMIC OLIGOPEPTIDE-BINDING PROTEIN-RELATED"/>
    <property type="match status" value="1"/>
</dbReference>
<comment type="subcellular location">
    <subcellularLocation>
        <location evidence="1">Cell envelope</location>
    </subcellularLocation>
</comment>
<feature type="signal peptide" evidence="5">
    <location>
        <begin position="1"/>
        <end position="24"/>
    </location>
</feature>
<dbReference type="PANTHER" id="PTHR30290">
    <property type="entry name" value="PERIPLASMIC BINDING COMPONENT OF ABC TRANSPORTER"/>
    <property type="match status" value="1"/>
</dbReference>
<keyword evidence="3" id="KW-0813">Transport</keyword>
<evidence type="ECO:0000313" key="8">
    <source>
        <dbReference type="Proteomes" id="UP001214170"/>
    </source>
</evidence>
<sequence>MKNAVKRNIALLSTLSAFALPAVGATPGNALVIANNIDAISTFDPAQVAEALTSEILANVCDALVASDPQNPSKYIPALAKKWNASEDGKTITFHLQDNIVFPDGSPAKAGDLVWSMHRVLSQGFGNASTLTEFGFDKQNMAQTITAPDDKTIVLKLDRPYPVDLVVGSVAESRVAYMLNRKVVESHAKGDDMGNGWLNSNTSCVGPYSLVRWNQGESVVLQANDHYNGPSAHKLKRIIIRHVAEAGTQRLLLEKGDIDVARNLNPNDLKAIASNDKLQVSSSLQPTMYYLGMSLSDPIFAKEKVRLAMRYLIDYQGLASSVMKDIGVPRASFVQLGAFGALDEKEGQPFKLDIEKAKQLLAEAGYPNGFSFKVIVGSDPYADPIAQTLQQAAAKAGITMSIERMANAQLYAKTRARDFQGALLGFKASVADSNSMASRFVANPDNALEAKLTQYPSWRSSYYSEEMNKRVDAALFERDPAKRQQMYQDLQRDIMQKGPMAYIMQIQHNAAMLKTVHNWKWNGFRVYYGDATK</sequence>
<dbReference type="Gene3D" id="3.90.76.10">
    <property type="entry name" value="Dipeptide-binding Protein, Domain 1"/>
    <property type="match status" value="1"/>
</dbReference>
<evidence type="ECO:0000256" key="3">
    <source>
        <dbReference type="ARBA" id="ARBA00022448"/>
    </source>
</evidence>
<dbReference type="InterPro" id="IPR000914">
    <property type="entry name" value="SBP_5_dom"/>
</dbReference>
<keyword evidence="4 5" id="KW-0732">Signal</keyword>